<dbReference type="EMBL" id="CH445334">
    <property type="protein sequence ID" value="EAT85835.2"/>
    <property type="molecule type" value="Genomic_DNA"/>
</dbReference>
<dbReference type="Gene3D" id="2.40.10.10">
    <property type="entry name" value="Trypsin-like serine proteases"/>
    <property type="match status" value="2"/>
</dbReference>
<dbReference type="InterPro" id="IPR043504">
    <property type="entry name" value="Peptidase_S1_PA_chymotrypsin"/>
</dbReference>
<proteinExistence type="predicted"/>
<evidence type="ECO:0000313" key="3">
    <source>
        <dbReference type="EMBL" id="EAT85835.2"/>
    </source>
</evidence>
<dbReference type="InterPro" id="IPR009003">
    <property type="entry name" value="Peptidase_S1_PA"/>
</dbReference>
<sequence length="601" mass="63644">MSVLNPPPAQTEVTLEAAVIQADTVEAQALAFTATINALPTVAGVWDLDETKDEFPTSTTFIPHKNPGQESVMEGDGRTPVDPEEFAVGGKYSSILKLFINYENLPNNSYTHGTGWLIRPDLMFTAGHNVYSWRRTNGRLPRRAREIKAYAGYNGAKSISDASVEFRRATRVVTTSQWLDSARSRPRDFALVQFDRPFTDVTPFQYIETPAAADAQLGVVGYPADLKDQETGERGSKMRGNSGGPVLRRNDLVALGTHVYGGGDFDTASVIGRYGNPIQDYIGSLEVPLASPGQINMVTVHQDNAATGPQTKEIAKLGVNVVAQPSGNGTNKPEFWIFEGAEEVFKLATDLAGALGRPIAGVVGTAIAPIIAQGLAGANSLDVNAALQRFMLVNKTLLMAESNFKEEGFFDDLAGAVTGALKIMPIGSPVIGLPFQEIMKGINVVGDAADKLVNDVANEIARGILIRAQSVQMRARAESAMDVDGKQDSASANEKAFLEELARAAKAHKSAQSGGAQPDGWFDDAFNSIKDAADTVVDIGSSVVDTAVNVGKDVGNAVDNVGNRISNGILDIASGVADDVGNGINGVAENLNNGANRIIGT</sequence>
<name>Q0UM30_PHANO</name>
<dbReference type="AlphaFoldDB" id="Q0UM30"/>
<evidence type="ECO:0008006" key="5">
    <source>
        <dbReference type="Google" id="ProtNLM"/>
    </source>
</evidence>
<dbReference type="SUPFAM" id="SSF50494">
    <property type="entry name" value="Trypsin-like serine proteases"/>
    <property type="match status" value="1"/>
</dbReference>
<protein>
    <recommendedName>
        <fullName evidence="5">Serine protease</fullName>
    </recommendedName>
</protein>
<gene>
    <name evidence="3" type="ORF">SNOG_07184</name>
</gene>
<dbReference type="RefSeq" id="XP_001797537.1">
    <property type="nucleotide sequence ID" value="XM_001797485.1"/>
</dbReference>
<organism evidence="3 4">
    <name type="scientific">Phaeosphaeria nodorum (strain SN15 / ATCC MYA-4574 / FGSC 10173)</name>
    <name type="common">Glume blotch fungus</name>
    <name type="synonym">Parastagonospora nodorum</name>
    <dbReference type="NCBI Taxonomy" id="321614"/>
    <lineage>
        <taxon>Eukaryota</taxon>
        <taxon>Fungi</taxon>
        <taxon>Dikarya</taxon>
        <taxon>Ascomycota</taxon>
        <taxon>Pezizomycotina</taxon>
        <taxon>Dothideomycetes</taxon>
        <taxon>Pleosporomycetidae</taxon>
        <taxon>Pleosporales</taxon>
        <taxon>Pleosporineae</taxon>
        <taxon>Phaeosphaeriaceae</taxon>
        <taxon>Parastagonospora</taxon>
    </lineage>
</organism>
<evidence type="ECO:0000256" key="1">
    <source>
        <dbReference type="ARBA" id="ARBA00022729"/>
    </source>
</evidence>
<feature type="region of interest" description="Disordered" evidence="2">
    <location>
        <begin position="56"/>
        <end position="79"/>
    </location>
</feature>
<dbReference type="InterPro" id="IPR050966">
    <property type="entry name" value="Glutamyl_endopeptidase"/>
</dbReference>
<evidence type="ECO:0000313" key="4">
    <source>
        <dbReference type="Proteomes" id="UP000001055"/>
    </source>
</evidence>
<dbReference type="eggNOG" id="ENOG502SN2K">
    <property type="taxonomic scope" value="Eukaryota"/>
</dbReference>
<dbReference type="HOGENOM" id="CLU_454235_0_0_1"/>
<dbReference type="InParanoid" id="Q0UM30"/>
<dbReference type="PANTHER" id="PTHR15462">
    <property type="entry name" value="SERINE PROTEASE"/>
    <property type="match status" value="1"/>
</dbReference>
<evidence type="ECO:0000256" key="2">
    <source>
        <dbReference type="SAM" id="MobiDB-lite"/>
    </source>
</evidence>
<dbReference type="Proteomes" id="UP000001055">
    <property type="component" value="Unassembled WGS sequence"/>
</dbReference>
<dbReference type="GeneID" id="5974427"/>
<dbReference type="KEGG" id="pno:SNOG_07184"/>
<dbReference type="VEuPathDB" id="FungiDB:JI435_071840"/>
<keyword evidence="1" id="KW-0732">Signal</keyword>
<accession>Q0UM30</accession>
<reference evidence="4" key="1">
    <citation type="journal article" date="2007" name="Plant Cell">
        <title>Dothideomycete-plant interactions illuminated by genome sequencing and EST analysis of the wheat pathogen Stagonospora nodorum.</title>
        <authorList>
            <person name="Hane J.K."/>
            <person name="Lowe R.G."/>
            <person name="Solomon P.S."/>
            <person name="Tan K.C."/>
            <person name="Schoch C.L."/>
            <person name="Spatafora J.W."/>
            <person name="Crous P.W."/>
            <person name="Kodira C."/>
            <person name="Birren B.W."/>
            <person name="Galagan J.E."/>
            <person name="Torriani S.F."/>
            <person name="McDonald B.A."/>
            <person name="Oliver R.P."/>
        </authorList>
    </citation>
    <scope>NUCLEOTIDE SEQUENCE [LARGE SCALE GENOMIC DNA]</scope>
    <source>
        <strain evidence="4">SN15 / ATCC MYA-4574 / FGSC 10173</strain>
    </source>
</reference>
<dbReference type="VEuPathDB" id="FungiDB:JI435_305050"/>
<dbReference type="PANTHER" id="PTHR15462:SF8">
    <property type="entry name" value="SERINE PROTEASE"/>
    <property type="match status" value="1"/>
</dbReference>
<dbReference type="STRING" id="321614.Q0UM30"/>